<name>A0A194S7K5_RHOGW</name>
<dbReference type="RefSeq" id="XP_018272583.1">
    <property type="nucleotide sequence ID" value="XM_018418898.1"/>
</dbReference>
<dbReference type="GeneID" id="28979345"/>
<dbReference type="EMBL" id="KQ474076">
    <property type="protein sequence ID" value="KPV76534.1"/>
    <property type="molecule type" value="Genomic_DNA"/>
</dbReference>
<accession>A0A194S7K5</accession>
<sequence>RRARHGRHARQPAAQGAAAADGPRRRPHVAPTREGAQRRRRACAHRAAARAQARRAAPEAARRAPEAAARPHAAADADGAVRRRPRREPVRPDGPDGLDGLDAVARRLRRRREQPVDDGRRRHGHDAADGHGRRVRRVPADGRRAVAHGRLAAAPAAADGRGRQPAAAGVPAAAGHDGCPARRSASRSASRPAGLPRRHVAVPGRLVAQRRRLAFAPAHLVRLDAVDAVHAVAVRLPDVAVDGRRLWRLRARPWPAAQHVRPERLHGHEQHAGPGRRGGRRGRAGEGDEPVGPQGRAAAAAAGRERVEGGGSQLSSAFSEYLKRARTLS</sequence>
<organism evidence="2 3">
    <name type="scientific">Rhodotorula graminis (strain WP1)</name>
    <dbReference type="NCBI Taxonomy" id="578459"/>
    <lineage>
        <taxon>Eukaryota</taxon>
        <taxon>Fungi</taxon>
        <taxon>Dikarya</taxon>
        <taxon>Basidiomycota</taxon>
        <taxon>Pucciniomycotina</taxon>
        <taxon>Microbotryomycetes</taxon>
        <taxon>Sporidiobolales</taxon>
        <taxon>Sporidiobolaceae</taxon>
        <taxon>Rhodotorula</taxon>
    </lineage>
</organism>
<feature type="compositionally biased region" description="Basic and acidic residues" evidence="1">
    <location>
        <begin position="260"/>
        <end position="271"/>
    </location>
</feature>
<feature type="compositionally biased region" description="Basic residues" evidence="1">
    <location>
        <begin position="38"/>
        <end position="48"/>
    </location>
</feature>
<feature type="compositionally biased region" description="Low complexity" evidence="1">
    <location>
        <begin position="11"/>
        <end position="21"/>
    </location>
</feature>
<feature type="non-terminal residue" evidence="2">
    <location>
        <position position="1"/>
    </location>
</feature>
<feature type="compositionally biased region" description="Basic residues" evidence="1">
    <location>
        <begin position="1"/>
        <end position="10"/>
    </location>
</feature>
<dbReference type="Proteomes" id="UP000053890">
    <property type="component" value="Unassembled WGS sequence"/>
</dbReference>
<protein>
    <submittedName>
        <fullName evidence="2">Uncharacterized protein</fullName>
    </submittedName>
</protein>
<feature type="region of interest" description="Disordered" evidence="1">
    <location>
        <begin position="1"/>
        <end position="196"/>
    </location>
</feature>
<evidence type="ECO:0000313" key="3">
    <source>
        <dbReference type="Proteomes" id="UP000053890"/>
    </source>
</evidence>
<feature type="region of interest" description="Disordered" evidence="1">
    <location>
        <begin position="259"/>
        <end position="313"/>
    </location>
</feature>
<dbReference type="AlphaFoldDB" id="A0A194S7K5"/>
<feature type="compositionally biased region" description="Basic and acidic residues" evidence="1">
    <location>
        <begin position="56"/>
        <end position="65"/>
    </location>
</feature>
<evidence type="ECO:0000256" key="1">
    <source>
        <dbReference type="SAM" id="MobiDB-lite"/>
    </source>
</evidence>
<feature type="compositionally biased region" description="Low complexity" evidence="1">
    <location>
        <begin position="148"/>
        <end position="193"/>
    </location>
</feature>
<evidence type="ECO:0000313" key="2">
    <source>
        <dbReference type="EMBL" id="KPV76534.1"/>
    </source>
</evidence>
<reference evidence="2 3" key="1">
    <citation type="journal article" date="2015" name="Front. Microbiol.">
        <title>Genome sequence of the plant growth promoting endophytic yeast Rhodotorula graminis WP1.</title>
        <authorList>
            <person name="Firrincieli A."/>
            <person name="Otillar R."/>
            <person name="Salamov A."/>
            <person name="Schmutz J."/>
            <person name="Khan Z."/>
            <person name="Redman R.S."/>
            <person name="Fleck N.D."/>
            <person name="Lindquist E."/>
            <person name="Grigoriev I.V."/>
            <person name="Doty S.L."/>
        </authorList>
    </citation>
    <scope>NUCLEOTIDE SEQUENCE [LARGE SCALE GENOMIC DNA]</scope>
    <source>
        <strain evidence="2 3">WP1</strain>
    </source>
</reference>
<feature type="compositionally biased region" description="Low complexity" evidence="1">
    <location>
        <begin position="290"/>
        <end position="302"/>
    </location>
</feature>
<feature type="compositionally biased region" description="Basic and acidic residues" evidence="1">
    <location>
        <begin position="73"/>
        <end position="94"/>
    </location>
</feature>
<gene>
    <name evidence="2" type="ORF">RHOBADRAFT_66224</name>
</gene>
<feature type="compositionally biased region" description="Basic and acidic residues" evidence="1">
    <location>
        <begin position="113"/>
        <end position="144"/>
    </location>
</feature>
<keyword evidence="3" id="KW-1185">Reference proteome</keyword>
<proteinExistence type="predicted"/>